<comment type="caution">
    <text evidence="3">The sequence shown here is derived from an EMBL/GenBank/DDBJ whole genome shotgun (WGS) entry which is preliminary data.</text>
</comment>
<dbReference type="Gene3D" id="3.90.75.10">
    <property type="entry name" value="Homing Intron 3 (I-ppo) Encoded Endonuclease, Chain A"/>
    <property type="match status" value="1"/>
</dbReference>
<dbReference type="InParanoid" id="A0A1Y2C6E8"/>
<keyword evidence="4" id="KW-1185">Reference proteome</keyword>
<evidence type="ECO:0000313" key="4">
    <source>
        <dbReference type="Proteomes" id="UP000193467"/>
    </source>
</evidence>
<dbReference type="InterPro" id="IPR044925">
    <property type="entry name" value="His-Me_finger_sf"/>
</dbReference>
<feature type="region of interest" description="Disordered" evidence="1">
    <location>
        <begin position="251"/>
        <end position="286"/>
    </location>
</feature>
<feature type="region of interest" description="Disordered" evidence="1">
    <location>
        <begin position="1"/>
        <end position="45"/>
    </location>
</feature>
<protein>
    <recommendedName>
        <fullName evidence="2">Zinc-binding loop region of homing endonuclease domain-containing protein</fullName>
    </recommendedName>
</protein>
<dbReference type="SUPFAM" id="SSF54060">
    <property type="entry name" value="His-Me finger endonucleases"/>
    <property type="match status" value="1"/>
</dbReference>
<feature type="domain" description="Zinc-binding loop region of homing endonuclease" evidence="2">
    <location>
        <begin position="175"/>
        <end position="244"/>
    </location>
</feature>
<dbReference type="Pfam" id="PF05551">
    <property type="entry name" value="zf-His_Me_endon"/>
    <property type="match status" value="1"/>
</dbReference>
<reference evidence="3 4" key="1">
    <citation type="submission" date="2016-07" db="EMBL/GenBank/DDBJ databases">
        <title>Pervasive Adenine N6-methylation of Active Genes in Fungi.</title>
        <authorList>
            <consortium name="DOE Joint Genome Institute"/>
            <person name="Mondo S.J."/>
            <person name="Dannebaum R.O."/>
            <person name="Kuo R.C."/>
            <person name="Labutti K."/>
            <person name="Haridas S."/>
            <person name="Kuo A."/>
            <person name="Salamov A."/>
            <person name="Ahrendt S.R."/>
            <person name="Lipzen A."/>
            <person name="Sullivan W."/>
            <person name="Andreopoulos W.B."/>
            <person name="Clum A."/>
            <person name="Lindquist E."/>
            <person name="Daum C."/>
            <person name="Ramamoorthy G.K."/>
            <person name="Gryganskyi A."/>
            <person name="Culley D."/>
            <person name="Magnuson J.K."/>
            <person name="James T.Y."/>
            <person name="O'Malley M.A."/>
            <person name="Stajich J.E."/>
            <person name="Spatafora J.W."/>
            <person name="Visel A."/>
            <person name="Grigoriev I.V."/>
        </authorList>
    </citation>
    <scope>NUCLEOTIDE SEQUENCE [LARGE SCALE GENOMIC DNA]</scope>
    <source>
        <strain evidence="3 4">62-1032</strain>
    </source>
</reference>
<dbReference type="GO" id="GO:0004519">
    <property type="term" value="F:endonuclease activity"/>
    <property type="evidence" value="ECO:0007669"/>
    <property type="project" value="InterPro"/>
</dbReference>
<organism evidence="3 4">
    <name type="scientific">Leucosporidium creatinivorum</name>
    <dbReference type="NCBI Taxonomy" id="106004"/>
    <lineage>
        <taxon>Eukaryota</taxon>
        <taxon>Fungi</taxon>
        <taxon>Dikarya</taxon>
        <taxon>Basidiomycota</taxon>
        <taxon>Pucciniomycotina</taxon>
        <taxon>Microbotryomycetes</taxon>
        <taxon>Leucosporidiales</taxon>
        <taxon>Leucosporidium</taxon>
    </lineage>
</organism>
<evidence type="ECO:0000256" key="1">
    <source>
        <dbReference type="SAM" id="MobiDB-lite"/>
    </source>
</evidence>
<dbReference type="OrthoDB" id="5272330at2759"/>
<proteinExistence type="predicted"/>
<sequence>MARAHSTPSPSPSPRKSRSSFTPRSSRTCTTKHLKSPYKEEEEDEDDLLSQIRRLNLPNTNIINVLSERYCTKVLLSIQCNEEDEHWLPNDRRARPKTNIGSHIIKAQDLTRRAGFLEGLKARKIQDLLQAALGDPSSRSDLDDSSVPIRLQCLAARSHYTKLKKPKPLTSLPPLQSSHLCHNPSCFSPSHLILETRAANIARNECRNCRNVIVEGEGGYSQFPCTHGDEKKGVPSCVLPTTRVVLQAEKSVTGGMAEMRRKEKKRRERERAAEVSKVAKKNGGAP</sequence>
<feature type="compositionally biased region" description="Low complexity" evidence="1">
    <location>
        <begin position="19"/>
        <end position="29"/>
    </location>
</feature>
<dbReference type="Proteomes" id="UP000193467">
    <property type="component" value="Unassembled WGS sequence"/>
</dbReference>
<dbReference type="InterPro" id="IPR044930">
    <property type="entry name" value="Homing_endonuclease_His-Me"/>
</dbReference>
<dbReference type="AlphaFoldDB" id="A0A1Y2C6E8"/>
<evidence type="ECO:0000259" key="2">
    <source>
        <dbReference type="Pfam" id="PF05551"/>
    </source>
</evidence>
<dbReference type="InterPro" id="IPR008704">
    <property type="entry name" value="Endonuclease_Zinc-binding_loop"/>
</dbReference>
<evidence type="ECO:0000313" key="3">
    <source>
        <dbReference type="EMBL" id="ORY42447.1"/>
    </source>
</evidence>
<dbReference type="EMBL" id="MCGR01000132">
    <property type="protein sequence ID" value="ORY42447.1"/>
    <property type="molecule type" value="Genomic_DNA"/>
</dbReference>
<name>A0A1Y2C6E8_9BASI</name>
<gene>
    <name evidence="3" type="ORF">BCR35DRAFT_327418</name>
</gene>
<accession>A0A1Y2C6E8</accession>